<feature type="domain" description="DNA-3-methyladenine glycosylase AlkA N-terminal" evidence="6">
    <location>
        <begin position="2"/>
        <end position="121"/>
    </location>
</feature>
<dbReference type="GO" id="GO:0032993">
    <property type="term" value="C:protein-DNA complex"/>
    <property type="evidence" value="ECO:0007669"/>
    <property type="project" value="TreeGrafter"/>
</dbReference>
<dbReference type="Proteomes" id="UP000541033">
    <property type="component" value="Unassembled WGS sequence"/>
</dbReference>
<dbReference type="GO" id="GO:0006285">
    <property type="term" value="P:base-excision repair, AP site formation"/>
    <property type="evidence" value="ECO:0007669"/>
    <property type="project" value="TreeGrafter"/>
</dbReference>
<dbReference type="SUPFAM" id="SSF55945">
    <property type="entry name" value="TATA-box binding protein-like"/>
    <property type="match status" value="1"/>
</dbReference>
<evidence type="ECO:0000259" key="5">
    <source>
        <dbReference type="SMART" id="SM00478"/>
    </source>
</evidence>
<reference evidence="7 8" key="1">
    <citation type="submission" date="2020-02" db="EMBL/GenBank/DDBJ databases">
        <title>Sequencing the genomes of 1000 actinobacteria strains.</title>
        <authorList>
            <person name="Klenk H.-P."/>
        </authorList>
    </citation>
    <scope>NUCLEOTIDE SEQUENCE [LARGE SCALE GENOMIC DNA]</scope>
    <source>
        <strain evidence="7 8">DSM 27960</strain>
    </source>
</reference>
<evidence type="ECO:0000256" key="4">
    <source>
        <dbReference type="ARBA" id="ARBA00023204"/>
    </source>
</evidence>
<name>A0A7X5R185_9MICO</name>
<dbReference type="GO" id="GO:0005737">
    <property type="term" value="C:cytoplasm"/>
    <property type="evidence" value="ECO:0007669"/>
    <property type="project" value="TreeGrafter"/>
</dbReference>
<dbReference type="Gene3D" id="1.10.340.30">
    <property type="entry name" value="Hypothetical protein, domain 2"/>
    <property type="match status" value="1"/>
</dbReference>
<keyword evidence="3" id="KW-0227">DNA damage</keyword>
<keyword evidence="4" id="KW-0234">DNA repair</keyword>
<dbReference type="EMBL" id="JAAMOX010000001">
    <property type="protein sequence ID" value="NIH53731.1"/>
    <property type="molecule type" value="Genomic_DNA"/>
</dbReference>
<dbReference type="EC" id="3.2.2.21" evidence="2"/>
<dbReference type="InterPro" id="IPR023170">
    <property type="entry name" value="HhH_base_excis_C"/>
</dbReference>
<proteinExistence type="predicted"/>
<evidence type="ECO:0000256" key="3">
    <source>
        <dbReference type="ARBA" id="ARBA00022763"/>
    </source>
</evidence>
<evidence type="ECO:0000256" key="1">
    <source>
        <dbReference type="ARBA" id="ARBA00000086"/>
    </source>
</evidence>
<dbReference type="GO" id="GO:0008725">
    <property type="term" value="F:DNA-3-methyladenine glycosylase activity"/>
    <property type="evidence" value="ECO:0007669"/>
    <property type="project" value="TreeGrafter"/>
</dbReference>
<dbReference type="RefSeq" id="WP_167149581.1">
    <property type="nucleotide sequence ID" value="NZ_JAAMOX010000001.1"/>
</dbReference>
<keyword evidence="8" id="KW-1185">Reference proteome</keyword>
<comment type="catalytic activity">
    <reaction evidence="1">
        <text>Hydrolysis of alkylated DNA, releasing 3-methyladenine, 3-methylguanine, 7-methylguanine and 7-methyladenine.</text>
        <dbReference type="EC" id="3.2.2.21"/>
    </reaction>
</comment>
<dbReference type="SMART" id="SM01009">
    <property type="entry name" value="AlkA_N"/>
    <property type="match status" value="1"/>
</dbReference>
<feature type="domain" description="HhH-GPD" evidence="5">
    <location>
        <begin position="134"/>
        <end position="294"/>
    </location>
</feature>
<comment type="caution">
    <text evidence="7">The sequence shown here is derived from an EMBL/GenBank/DDBJ whole genome shotgun (WGS) entry which is preliminary data.</text>
</comment>
<dbReference type="SMART" id="SM00478">
    <property type="entry name" value="ENDO3c"/>
    <property type="match status" value="1"/>
</dbReference>
<evidence type="ECO:0000256" key="2">
    <source>
        <dbReference type="ARBA" id="ARBA00012000"/>
    </source>
</evidence>
<evidence type="ECO:0000313" key="8">
    <source>
        <dbReference type="Proteomes" id="UP000541033"/>
    </source>
</evidence>
<sequence length="298" mass="31620">MSIHLVSAAHPLDTAAILSSLAAHAVPGAERVDRTAGTAERLLPIDGVNHHVALKVLPHGIEVDVAAEPNNPSKPHLESICAVVRQWFDLDAHHEAIGDTLGDDPILGQLLNTRPWLGVVSNPHPFELAIVTVLGQQVSLAAARTFSGRLVTAMNSLDAQAGGAHSPSGLVAFPRPEAIRDAPTEWLRAAIGITGARIRTVQAVAGAFADGLSFDAEPQQLRADLLSLPGIGPWTVEYLALRGFHDPDAFPASDLVLRRALRDFGVAAAEVSAVALAWRPFRAYATVHLWNHALPPEA</sequence>
<dbReference type="InterPro" id="IPR051912">
    <property type="entry name" value="Alkylbase_DNA_Glycosylase/TA"/>
</dbReference>
<dbReference type="PANTHER" id="PTHR43003">
    <property type="entry name" value="DNA-3-METHYLADENINE GLYCOSYLASE"/>
    <property type="match status" value="1"/>
</dbReference>
<dbReference type="Pfam" id="PF06029">
    <property type="entry name" value="AlkA_N"/>
    <property type="match status" value="1"/>
</dbReference>
<dbReference type="Gene3D" id="3.30.310.20">
    <property type="entry name" value="DNA-3-methyladenine glycosylase AlkA, N-terminal domain"/>
    <property type="match status" value="1"/>
</dbReference>
<dbReference type="GO" id="GO:0043916">
    <property type="term" value="F:DNA-7-methylguanine glycosylase activity"/>
    <property type="evidence" value="ECO:0007669"/>
    <property type="project" value="TreeGrafter"/>
</dbReference>
<dbReference type="InterPro" id="IPR037046">
    <property type="entry name" value="AlkA_N_sf"/>
</dbReference>
<evidence type="ECO:0000313" key="7">
    <source>
        <dbReference type="EMBL" id="NIH53731.1"/>
    </source>
</evidence>
<dbReference type="AlphaFoldDB" id="A0A7X5R185"/>
<organism evidence="7 8">
    <name type="scientific">Lysinibacter cavernae</name>
    <dbReference type="NCBI Taxonomy" id="1640652"/>
    <lineage>
        <taxon>Bacteria</taxon>
        <taxon>Bacillati</taxon>
        <taxon>Actinomycetota</taxon>
        <taxon>Actinomycetes</taxon>
        <taxon>Micrococcales</taxon>
        <taxon>Microbacteriaceae</taxon>
        <taxon>Lysinibacter</taxon>
    </lineage>
</organism>
<dbReference type="SUPFAM" id="SSF48150">
    <property type="entry name" value="DNA-glycosylase"/>
    <property type="match status" value="1"/>
</dbReference>
<evidence type="ECO:0000259" key="6">
    <source>
        <dbReference type="SMART" id="SM01009"/>
    </source>
</evidence>
<dbReference type="GO" id="GO:0032131">
    <property type="term" value="F:alkylated DNA binding"/>
    <property type="evidence" value="ECO:0007669"/>
    <property type="project" value="TreeGrafter"/>
</dbReference>
<dbReference type="Gene3D" id="1.10.1670.10">
    <property type="entry name" value="Helix-hairpin-Helix base-excision DNA repair enzymes (C-terminal)"/>
    <property type="match status" value="1"/>
</dbReference>
<gene>
    <name evidence="7" type="ORF">FHX76_001599</name>
</gene>
<dbReference type="GO" id="GO:0006307">
    <property type="term" value="P:DNA alkylation repair"/>
    <property type="evidence" value="ECO:0007669"/>
    <property type="project" value="TreeGrafter"/>
</dbReference>
<dbReference type="Pfam" id="PF00730">
    <property type="entry name" value="HhH-GPD"/>
    <property type="match status" value="1"/>
</dbReference>
<dbReference type="CDD" id="cd00056">
    <property type="entry name" value="ENDO3c"/>
    <property type="match status" value="1"/>
</dbReference>
<dbReference type="PANTHER" id="PTHR43003:SF13">
    <property type="entry name" value="DNA-3-METHYLADENINE GLYCOSYLASE 2"/>
    <property type="match status" value="1"/>
</dbReference>
<dbReference type="InterPro" id="IPR003265">
    <property type="entry name" value="HhH-GPD_domain"/>
</dbReference>
<dbReference type="InterPro" id="IPR011257">
    <property type="entry name" value="DNA_glycosylase"/>
</dbReference>
<protein>
    <recommendedName>
        <fullName evidence="2">DNA-3-methyladenine glycosylase II</fullName>
        <ecNumber evidence="2">3.2.2.21</ecNumber>
    </recommendedName>
</protein>
<dbReference type="InterPro" id="IPR010316">
    <property type="entry name" value="AlkA_N"/>
</dbReference>
<accession>A0A7X5R185</accession>